<feature type="chain" id="PRO_5034653732" evidence="1">
    <location>
        <begin position="28"/>
        <end position="319"/>
    </location>
</feature>
<reference evidence="2 3" key="1">
    <citation type="journal article" date="2020" name="ISME J.">
        <title>Uncovering the hidden diversity of litter-decomposition mechanisms in mushroom-forming fungi.</title>
        <authorList>
            <person name="Floudas D."/>
            <person name="Bentzer J."/>
            <person name="Ahren D."/>
            <person name="Johansson T."/>
            <person name="Persson P."/>
            <person name="Tunlid A."/>
        </authorList>
    </citation>
    <scope>NUCLEOTIDE SEQUENCE [LARGE SCALE GENOMIC DNA]</scope>
    <source>
        <strain evidence="2 3">CBS 175.51</strain>
    </source>
</reference>
<dbReference type="OrthoDB" id="3010635at2759"/>
<accession>A0A8H5C762</accession>
<proteinExistence type="predicted"/>
<evidence type="ECO:0000313" key="2">
    <source>
        <dbReference type="EMBL" id="KAF5335378.1"/>
    </source>
</evidence>
<organism evidence="2 3">
    <name type="scientific">Ephemerocybe angulata</name>
    <dbReference type="NCBI Taxonomy" id="980116"/>
    <lineage>
        <taxon>Eukaryota</taxon>
        <taxon>Fungi</taxon>
        <taxon>Dikarya</taxon>
        <taxon>Basidiomycota</taxon>
        <taxon>Agaricomycotina</taxon>
        <taxon>Agaricomycetes</taxon>
        <taxon>Agaricomycetidae</taxon>
        <taxon>Agaricales</taxon>
        <taxon>Agaricineae</taxon>
        <taxon>Psathyrellaceae</taxon>
        <taxon>Ephemerocybe</taxon>
    </lineage>
</organism>
<dbReference type="AlphaFoldDB" id="A0A8H5C762"/>
<gene>
    <name evidence="2" type="ORF">D9611_011748</name>
</gene>
<evidence type="ECO:0000256" key="1">
    <source>
        <dbReference type="SAM" id="SignalP"/>
    </source>
</evidence>
<feature type="signal peptide" evidence="1">
    <location>
        <begin position="1"/>
        <end position="27"/>
    </location>
</feature>
<keyword evidence="3" id="KW-1185">Reference proteome</keyword>
<name>A0A8H5C762_9AGAR</name>
<dbReference type="Proteomes" id="UP000541558">
    <property type="component" value="Unassembled WGS sequence"/>
</dbReference>
<comment type="caution">
    <text evidence="2">The sequence shown here is derived from an EMBL/GenBank/DDBJ whole genome shotgun (WGS) entry which is preliminary data.</text>
</comment>
<keyword evidence="1" id="KW-0732">Signal</keyword>
<evidence type="ECO:0000313" key="3">
    <source>
        <dbReference type="Proteomes" id="UP000541558"/>
    </source>
</evidence>
<dbReference type="Gene3D" id="2.170.15.10">
    <property type="entry name" value="Proaerolysin, chain A, domain 3"/>
    <property type="match status" value="1"/>
</dbReference>
<dbReference type="EMBL" id="JAACJK010000063">
    <property type="protein sequence ID" value="KAF5335378.1"/>
    <property type="molecule type" value="Genomic_DNA"/>
</dbReference>
<protein>
    <submittedName>
        <fullName evidence="2">Uncharacterized protein</fullName>
    </submittedName>
</protein>
<sequence>MKSQMGSLPTFAVTVITLSKLLFPVSGSPTPPAKVVGLDSAALNRIEPRSVSCFPLDIQQVSRLPAWNKIVQYAEDQFGKGAKFRLNDPQYPDRIADGCMNAASIPIQYNSQPRCSTSNRQIQGSSDGTNQTITFIQTIGNESKTSWTVTKEATLAVTAEFRAEFDFPAVAKFQASLSTTGTFRNERSNTFDTTYTNKQETKFEFVNRDGFDCKFEVETTSCAMTAIASAPVIATGTVLAAFDNKRKRKGNGSEGAHYHWFIDFETVLTPEERTSWVDFQGPVSVISTTAYQTNCIRPGDSLPHLPHQGVKVIAQGTKV</sequence>